<proteinExistence type="predicted"/>
<gene>
    <name evidence="2" type="ORF">ElyMa_004683100</name>
</gene>
<evidence type="ECO:0000313" key="2">
    <source>
        <dbReference type="EMBL" id="GFS05507.1"/>
    </source>
</evidence>
<organism evidence="2 3">
    <name type="scientific">Elysia marginata</name>
    <dbReference type="NCBI Taxonomy" id="1093978"/>
    <lineage>
        <taxon>Eukaryota</taxon>
        <taxon>Metazoa</taxon>
        <taxon>Spiralia</taxon>
        <taxon>Lophotrochozoa</taxon>
        <taxon>Mollusca</taxon>
        <taxon>Gastropoda</taxon>
        <taxon>Heterobranchia</taxon>
        <taxon>Euthyneura</taxon>
        <taxon>Panpulmonata</taxon>
        <taxon>Sacoglossa</taxon>
        <taxon>Placobranchoidea</taxon>
        <taxon>Plakobranchidae</taxon>
        <taxon>Elysia</taxon>
    </lineage>
</organism>
<keyword evidence="3" id="KW-1185">Reference proteome</keyword>
<comment type="caution">
    <text evidence="2">The sequence shown here is derived from an EMBL/GenBank/DDBJ whole genome shotgun (WGS) entry which is preliminary data.</text>
</comment>
<name>A0AAV4I5E7_9GAST</name>
<feature type="region of interest" description="Disordered" evidence="1">
    <location>
        <begin position="1"/>
        <end position="25"/>
    </location>
</feature>
<accession>A0AAV4I5E7</accession>
<dbReference type="Proteomes" id="UP000762676">
    <property type="component" value="Unassembled WGS sequence"/>
</dbReference>
<dbReference type="AlphaFoldDB" id="A0AAV4I5E7"/>
<dbReference type="EMBL" id="BMAT01009394">
    <property type="protein sequence ID" value="GFS05507.1"/>
    <property type="molecule type" value="Genomic_DNA"/>
</dbReference>
<sequence>MQEIGRREDKRSSGKSSSMPTKRSKPKLWVDYRCCTEKISNSSATIPSRMICTLVGTKAMRRLHVALFDQHKAGWPCNLVGYKINSWVGLGMAFGQHNMKSYTGKSYYVYSF</sequence>
<evidence type="ECO:0000256" key="1">
    <source>
        <dbReference type="SAM" id="MobiDB-lite"/>
    </source>
</evidence>
<evidence type="ECO:0000313" key="3">
    <source>
        <dbReference type="Proteomes" id="UP000762676"/>
    </source>
</evidence>
<protein>
    <submittedName>
        <fullName evidence="2">Uncharacterized protein</fullName>
    </submittedName>
</protein>
<feature type="compositionally biased region" description="Basic and acidic residues" evidence="1">
    <location>
        <begin position="1"/>
        <end position="12"/>
    </location>
</feature>
<reference evidence="2 3" key="1">
    <citation type="journal article" date="2021" name="Elife">
        <title>Chloroplast acquisition without the gene transfer in kleptoplastic sea slugs, Plakobranchus ocellatus.</title>
        <authorList>
            <person name="Maeda T."/>
            <person name="Takahashi S."/>
            <person name="Yoshida T."/>
            <person name="Shimamura S."/>
            <person name="Takaki Y."/>
            <person name="Nagai Y."/>
            <person name="Toyoda A."/>
            <person name="Suzuki Y."/>
            <person name="Arimoto A."/>
            <person name="Ishii H."/>
            <person name="Satoh N."/>
            <person name="Nishiyama T."/>
            <person name="Hasebe M."/>
            <person name="Maruyama T."/>
            <person name="Minagawa J."/>
            <person name="Obokata J."/>
            <person name="Shigenobu S."/>
        </authorList>
    </citation>
    <scope>NUCLEOTIDE SEQUENCE [LARGE SCALE GENOMIC DNA]</scope>
</reference>